<dbReference type="AlphaFoldDB" id="A0AAD9WXV5"/>
<dbReference type="Gene3D" id="3.80.10.10">
    <property type="entry name" value="Ribonuclease Inhibitor"/>
    <property type="match status" value="4"/>
</dbReference>
<dbReference type="FunFam" id="3.80.10.10:FF:000363">
    <property type="entry name" value="Leucine-rich repeat family protein"/>
    <property type="match status" value="1"/>
</dbReference>
<evidence type="ECO:0000256" key="26">
    <source>
        <dbReference type="ARBA" id="ARBA00047899"/>
    </source>
</evidence>
<dbReference type="InterPro" id="IPR011009">
    <property type="entry name" value="Kinase-like_dom_sf"/>
</dbReference>
<protein>
    <recommendedName>
        <fullName evidence="4">non-specific serine/threonine protein kinase</fullName>
        <ecNumber evidence="4">2.7.11.1</ecNumber>
    </recommendedName>
</protein>
<dbReference type="GO" id="GO:0005739">
    <property type="term" value="C:mitochondrion"/>
    <property type="evidence" value="ECO:0007669"/>
    <property type="project" value="UniProtKB-SubCell"/>
</dbReference>
<evidence type="ECO:0000313" key="33">
    <source>
        <dbReference type="Proteomes" id="UP001280121"/>
    </source>
</evidence>
<evidence type="ECO:0000256" key="28">
    <source>
        <dbReference type="PROSITE-ProRule" id="PRU10141"/>
    </source>
</evidence>
<keyword evidence="22 29" id="KW-0472">Membrane</keyword>
<keyword evidence="6" id="KW-0723">Serine/threonine-protein kinase</keyword>
<comment type="catalytic activity">
    <reaction evidence="26">
        <text>L-threonyl-[protein] + ATP = O-phospho-L-threonyl-[protein] + ADP + H(+)</text>
        <dbReference type="Rhea" id="RHEA:46608"/>
        <dbReference type="Rhea" id="RHEA-COMP:11060"/>
        <dbReference type="Rhea" id="RHEA-COMP:11605"/>
        <dbReference type="ChEBI" id="CHEBI:15378"/>
        <dbReference type="ChEBI" id="CHEBI:30013"/>
        <dbReference type="ChEBI" id="CHEBI:30616"/>
        <dbReference type="ChEBI" id="CHEBI:61977"/>
        <dbReference type="ChEBI" id="CHEBI:456216"/>
        <dbReference type="EC" id="2.7.11.1"/>
    </reaction>
</comment>
<keyword evidence="16 28" id="KW-0067">ATP-binding</keyword>
<keyword evidence="13" id="KW-0677">Repeat</keyword>
<dbReference type="InterPro" id="IPR000719">
    <property type="entry name" value="Prot_kinase_dom"/>
</dbReference>
<keyword evidence="15" id="KW-0418">Kinase</keyword>
<evidence type="ECO:0000256" key="16">
    <source>
        <dbReference type="ARBA" id="ARBA00022840"/>
    </source>
</evidence>
<dbReference type="InterPro" id="IPR013210">
    <property type="entry name" value="LRR_N_plant-typ"/>
</dbReference>
<dbReference type="PANTHER" id="PTHR48056:SF89">
    <property type="entry name" value="OS06G0585982 PROTEIN"/>
    <property type="match status" value="1"/>
</dbReference>
<dbReference type="PROSITE" id="PS51450">
    <property type="entry name" value="LRR"/>
    <property type="match status" value="1"/>
</dbReference>
<evidence type="ECO:0000256" key="13">
    <source>
        <dbReference type="ARBA" id="ARBA00022737"/>
    </source>
</evidence>
<sequence>MGYCKLSLFCLLCLATLLVADENAARERASLLSFMAGINKTIEGWNSSGVHVCNWSGIKCNNARTRVVELDLSGRSLHGTISPALSNLSSLLVLDLSKNLFQGHIPGELGNLAQLTQLSLSWNFLQGQIPPQLGFLDKLQYLDLGSNKLVGDIPSALFCNASSSSLQYVDLSNNSLSGKIPLKSECELKELRFLLLWSNRLVGRFPAALSNSSKIEWLDLESNLLSGELPSEMIRKMPQLQFLYLSYNDFVSHGHNTNLEPFFASLVNSSNFQELELAGNHLGGEIPSIIGDLPTELVQIHLDQNLIYGSIPPQISSLVNLTLLNLSSNFLNGTIPPQLCQMRKLERVFLSNNSLSGEIPSALGDIPHLGLLDLSKNKLSGSIPDSFANLSQLRRLLLYENKLSGTIPPSLGKCVNLEILDLSHNKISGIIPAEVAGLRSLKLYLNLSGNHLDGPLPLELSKMDMVLAIDLSLNNISGTIPPQLANCIAMESLNLSGNILEGPLPAPIGQLPYLKEIDVSSNRLFGEIPQTFQASSTLKQFNLAYNKFSGNISNKGAFSSLTKDSFLGNIGLCGSIKGMSNCKKKHTTYHLVILPILLSLFATLILCIFGLRTKFTKQLSIFNLNGGDLEDEEKEKEELKFPRVSYRQLNEATGGFSPSSIIGSGRFGHVYKGVLHDNTRIAVKVLVSKTAGSGEFTWSFKRECQVLRRTRHRNLIRILTICSRPDFKALVLPLMTNGSLERLLYPSHGLDLIQLVKICSDVAEGVAYLHHHSPVKVVHCDLKPSNILLDDDMTALVTDFGISKLVKGVDEGIHADDSLSFSSTDGLLCGSVGYIAPEYGMGKCASTQGDVYSFGVLLLEIVTGMRPTDVHFQDGSNLHEWVKHQYPYRLEPIVEQALARCAPPHMPTNYNKIWCDVILELIELGLLCTQYNPSRRPSMIDVALEMGRLKQYLSDPSSLIEEDRHLFRRQRHHHHFHSIPETTQKIFTPETLLSIAKQSERCLVVPEDMHMKRKVLRLLESSNKIKGKYLMLTESTSKEIFKDPLKSIDQSKSWKIRSFYVDIGLTYRDDETIAYVATRMPAIYSTCFLVLREVRRRLPGFSPTKVLDFGVGIEVWLGSLEKVNIVEPSQSIKCAGQSLIQGLKNLPLIHSYSNIQALSKYINKSSRDHDLVIVSYMLGEVPSLKDRNTIVRQLWDLTWDVLARLIR</sequence>
<dbReference type="PROSITE" id="PS00107">
    <property type="entry name" value="PROTEIN_KINASE_ATP"/>
    <property type="match status" value="1"/>
</dbReference>
<evidence type="ECO:0000256" key="27">
    <source>
        <dbReference type="ARBA" id="ARBA00048679"/>
    </source>
</evidence>
<evidence type="ECO:0000256" key="23">
    <source>
        <dbReference type="ARBA" id="ARBA00023170"/>
    </source>
</evidence>
<keyword evidence="24" id="KW-0325">Glycoprotein</keyword>
<dbReference type="Gene3D" id="1.10.510.10">
    <property type="entry name" value="Transferase(Phosphotransferase) domain 1"/>
    <property type="match status" value="1"/>
</dbReference>
<keyword evidence="8" id="KW-0433">Leucine-rich repeat</keyword>
<dbReference type="SUPFAM" id="SSF52058">
    <property type="entry name" value="L domain-like"/>
    <property type="match status" value="2"/>
</dbReference>
<keyword evidence="20" id="KW-0411">Iron-sulfur</keyword>
<keyword evidence="33" id="KW-1185">Reference proteome</keyword>
<gene>
    <name evidence="32" type="ORF">Ddye_021788</name>
</gene>
<dbReference type="PROSITE" id="PS50011">
    <property type="entry name" value="PROTEIN_KINASE_DOM"/>
    <property type="match status" value="1"/>
</dbReference>
<keyword evidence="14 28" id="KW-0547">Nucleotide-binding</keyword>
<keyword evidence="17" id="KW-0809">Transit peptide</keyword>
<dbReference type="EMBL" id="JANJYI010000006">
    <property type="protein sequence ID" value="KAK2646593.1"/>
    <property type="molecule type" value="Genomic_DNA"/>
</dbReference>
<dbReference type="InterPro" id="IPR050647">
    <property type="entry name" value="Plant_LRR-RLKs"/>
</dbReference>
<dbReference type="Proteomes" id="UP001280121">
    <property type="component" value="Unassembled WGS sequence"/>
</dbReference>
<feature type="binding site" evidence="28">
    <location>
        <position position="684"/>
    </location>
    <ligand>
        <name>ATP</name>
        <dbReference type="ChEBI" id="CHEBI:30616"/>
    </ligand>
</feature>
<evidence type="ECO:0000256" key="10">
    <source>
        <dbReference type="ARBA" id="ARBA00022692"/>
    </source>
</evidence>
<dbReference type="Pfam" id="PF00560">
    <property type="entry name" value="LRR_1"/>
    <property type="match status" value="7"/>
</dbReference>
<evidence type="ECO:0000256" key="24">
    <source>
        <dbReference type="ARBA" id="ARBA00023180"/>
    </source>
</evidence>
<evidence type="ECO:0000256" key="22">
    <source>
        <dbReference type="ARBA" id="ARBA00023136"/>
    </source>
</evidence>
<feature type="transmembrane region" description="Helical" evidence="29">
    <location>
        <begin position="589"/>
        <end position="611"/>
    </location>
</feature>
<name>A0AAD9WXV5_9ROSI</name>
<dbReference type="GO" id="GO:0046872">
    <property type="term" value="F:metal ion binding"/>
    <property type="evidence" value="ECO:0007669"/>
    <property type="project" value="UniProtKB-KW"/>
</dbReference>
<evidence type="ECO:0000256" key="8">
    <source>
        <dbReference type="ARBA" id="ARBA00022614"/>
    </source>
</evidence>
<evidence type="ECO:0000256" key="15">
    <source>
        <dbReference type="ARBA" id="ARBA00022777"/>
    </source>
</evidence>
<keyword evidence="23" id="KW-0675">Receptor</keyword>
<dbReference type="GO" id="GO:0051536">
    <property type="term" value="F:iron-sulfur cluster binding"/>
    <property type="evidence" value="ECO:0007669"/>
    <property type="project" value="UniProtKB-KW"/>
</dbReference>
<dbReference type="PANTHER" id="PTHR48056">
    <property type="entry name" value="LRR RECEPTOR-LIKE SERINE/THREONINE-PROTEIN KINASE-RELATED"/>
    <property type="match status" value="1"/>
</dbReference>
<dbReference type="InterPro" id="IPR015324">
    <property type="entry name" value="Ribosomal_Rsm22-like"/>
</dbReference>
<evidence type="ECO:0000313" key="32">
    <source>
        <dbReference type="EMBL" id="KAK2646593.1"/>
    </source>
</evidence>
<dbReference type="Pfam" id="PF08263">
    <property type="entry name" value="LRRNT_2"/>
    <property type="match status" value="1"/>
</dbReference>
<dbReference type="GO" id="GO:0005524">
    <property type="term" value="F:ATP binding"/>
    <property type="evidence" value="ECO:0007669"/>
    <property type="project" value="UniProtKB-UniRule"/>
</dbReference>
<dbReference type="InterPro" id="IPR017441">
    <property type="entry name" value="Protein_kinase_ATP_BS"/>
</dbReference>
<evidence type="ECO:0000256" key="12">
    <source>
        <dbReference type="ARBA" id="ARBA00022729"/>
    </source>
</evidence>
<evidence type="ECO:0000256" key="14">
    <source>
        <dbReference type="ARBA" id="ARBA00022741"/>
    </source>
</evidence>
<feature type="non-terminal residue" evidence="32">
    <location>
        <position position="1"/>
    </location>
</feature>
<comment type="function">
    <text evidence="25">Mitochondrial ribosome (mitoribosome) assembly factor. Binds at the interface of the head and body domains of the mitochondrial small ribosomal subunit (mt-SSU), occluding the mRNA channel and preventing compaction of the head domain towards the body. Probable inactive methyltransferase: retains the characteristic folding and ability to bind S-adenosyl-L-methionine, but it probably lost its methyltransferase activity.</text>
</comment>
<evidence type="ECO:0000256" key="25">
    <source>
        <dbReference type="ARBA" id="ARBA00045681"/>
    </source>
</evidence>
<evidence type="ECO:0000256" key="21">
    <source>
        <dbReference type="ARBA" id="ARBA00023128"/>
    </source>
</evidence>
<dbReference type="GO" id="GO:0009791">
    <property type="term" value="P:post-embryonic development"/>
    <property type="evidence" value="ECO:0007669"/>
    <property type="project" value="UniProtKB-ARBA"/>
</dbReference>
<evidence type="ECO:0000256" key="29">
    <source>
        <dbReference type="SAM" id="Phobius"/>
    </source>
</evidence>
<evidence type="ECO:0000256" key="7">
    <source>
        <dbReference type="ARBA" id="ARBA00022553"/>
    </source>
</evidence>
<dbReference type="CDD" id="cd14066">
    <property type="entry name" value="STKc_IRAK"/>
    <property type="match status" value="1"/>
</dbReference>
<keyword evidence="5" id="KW-1003">Cell membrane</keyword>
<evidence type="ECO:0000256" key="6">
    <source>
        <dbReference type="ARBA" id="ARBA00022527"/>
    </source>
</evidence>
<dbReference type="GO" id="GO:0004674">
    <property type="term" value="F:protein serine/threonine kinase activity"/>
    <property type="evidence" value="ECO:0007669"/>
    <property type="project" value="UniProtKB-KW"/>
</dbReference>
<dbReference type="GO" id="GO:0005886">
    <property type="term" value="C:plasma membrane"/>
    <property type="evidence" value="ECO:0007669"/>
    <property type="project" value="UniProtKB-SubCell"/>
</dbReference>
<dbReference type="InterPro" id="IPR032675">
    <property type="entry name" value="LRR_dom_sf"/>
</dbReference>
<evidence type="ECO:0000256" key="20">
    <source>
        <dbReference type="ARBA" id="ARBA00023014"/>
    </source>
</evidence>
<keyword evidence="10 29" id="KW-0812">Transmembrane</keyword>
<comment type="subcellular location">
    <subcellularLocation>
        <location evidence="1">Cell membrane</location>
        <topology evidence="1">Single-pass membrane protein</topology>
    </subcellularLocation>
    <subcellularLocation>
        <location evidence="2">Mitochondrion</location>
    </subcellularLocation>
</comment>
<dbReference type="SUPFAM" id="SSF56112">
    <property type="entry name" value="Protein kinase-like (PK-like)"/>
    <property type="match status" value="1"/>
</dbReference>
<dbReference type="Pfam" id="PF09243">
    <property type="entry name" value="Rsm22"/>
    <property type="match status" value="1"/>
</dbReference>
<keyword evidence="12 30" id="KW-0732">Signal</keyword>
<dbReference type="Pfam" id="PF13855">
    <property type="entry name" value="LRR_8"/>
    <property type="match status" value="3"/>
</dbReference>
<organism evidence="32 33">
    <name type="scientific">Dipteronia dyeriana</name>
    <dbReference type="NCBI Taxonomy" id="168575"/>
    <lineage>
        <taxon>Eukaryota</taxon>
        <taxon>Viridiplantae</taxon>
        <taxon>Streptophyta</taxon>
        <taxon>Embryophyta</taxon>
        <taxon>Tracheophyta</taxon>
        <taxon>Spermatophyta</taxon>
        <taxon>Magnoliopsida</taxon>
        <taxon>eudicotyledons</taxon>
        <taxon>Gunneridae</taxon>
        <taxon>Pentapetalae</taxon>
        <taxon>rosids</taxon>
        <taxon>malvids</taxon>
        <taxon>Sapindales</taxon>
        <taxon>Sapindaceae</taxon>
        <taxon>Hippocastanoideae</taxon>
        <taxon>Acereae</taxon>
        <taxon>Dipteronia</taxon>
    </lineage>
</organism>
<keyword evidence="19" id="KW-0408">Iron</keyword>
<dbReference type="Pfam" id="PF00069">
    <property type="entry name" value="Pkinase"/>
    <property type="match status" value="1"/>
</dbReference>
<comment type="similarity">
    <text evidence="3">Belongs to the protein kinase superfamily. Ser/Thr protein kinase family.</text>
</comment>
<dbReference type="EC" id="2.7.11.1" evidence="4"/>
<dbReference type="PROSITE" id="PS00108">
    <property type="entry name" value="PROTEIN_KINASE_ST"/>
    <property type="match status" value="1"/>
</dbReference>
<dbReference type="InterPro" id="IPR003591">
    <property type="entry name" value="Leu-rich_rpt_typical-subtyp"/>
</dbReference>
<feature type="chain" id="PRO_5041999654" description="non-specific serine/threonine protein kinase" evidence="30">
    <location>
        <begin position="21"/>
        <end position="1207"/>
    </location>
</feature>
<evidence type="ECO:0000256" key="11">
    <source>
        <dbReference type="ARBA" id="ARBA00022723"/>
    </source>
</evidence>
<comment type="caution">
    <text evidence="32">The sequence shown here is derived from an EMBL/GenBank/DDBJ whole genome shotgun (WGS) entry which is preliminary data.</text>
</comment>
<dbReference type="GO" id="GO:0006412">
    <property type="term" value="P:translation"/>
    <property type="evidence" value="ECO:0007669"/>
    <property type="project" value="InterPro"/>
</dbReference>
<comment type="catalytic activity">
    <reaction evidence="27">
        <text>L-seryl-[protein] + ATP = O-phospho-L-seryl-[protein] + ADP + H(+)</text>
        <dbReference type="Rhea" id="RHEA:17989"/>
        <dbReference type="Rhea" id="RHEA-COMP:9863"/>
        <dbReference type="Rhea" id="RHEA-COMP:11604"/>
        <dbReference type="ChEBI" id="CHEBI:15378"/>
        <dbReference type="ChEBI" id="CHEBI:29999"/>
        <dbReference type="ChEBI" id="CHEBI:30616"/>
        <dbReference type="ChEBI" id="CHEBI:83421"/>
        <dbReference type="ChEBI" id="CHEBI:456216"/>
        <dbReference type="EC" id="2.7.11.1"/>
    </reaction>
</comment>
<evidence type="ECO:0000256" key="4">
    <source>
        <dbReference type="ARBA" id="ARBA00012513"/>
    </source>
</evidence>
<keyword evidence="21" id="KW-0496">Mitochondrion</keyword>
<evidence type="ECO:0000256" key="17">
    <source>
        <dbReference type="ARBA" id="ARBA00022946"/>
    </source>
</evidence>
<evidence type="ECO:0000256" key="3">
    <source>
        <dbReference type="ARBA" id="ARBA00008684"/>
    </source>
</evidence>
<keyword evidence="11" id="KW-0479">Metal-binding</keyword>
<evidence type="ECO:0000256" key="2">
    <source>
        <dbReference type="ARBA" id="ARBA00004173"/>
    </source>
</evidence>
<evidence type="ECO:0000256" key="19">
    <source>
        <dbReference type="ARBA" id="ARBA00023004"/>
    </source>
</evidence>
<dbReference type="FunFam" id="3.80.10.10:FF:000233">
    <property type="entry name" value="Leucine-rich repeat receptor-like protein kinase TDR"/>
    <property type="match status" value="1"/>
</dbReference>
<keyword evidence="7" id="KW-0597">Phosphoprotein</keyword>
<proteinExistence type="inferred from homology"/>
<keyword evidence="9" id="KW-0808">Transferase</keyword>
<dbReference type="GO" id="GO:0008168">
    <property type="term" value="F:methyltransferase activity"/>
    <property type="evidence" value="ECO:0007669"/>
    <property type="project" value="InterPro"/>
</dbReference>
<evidence type="ECO:0000256" key="1">
    <source>
        <dbReference type="ARBA" id="ARBA00004162"/>
    </source>
</evidence>
<dbReference type="GO" id="GO:0033612">
    <property type="term" value="F:receptor serine/threonine kinase binding"/>
    <property type="evidence" value="ECO:0007669"/>
    <property type="project" value="TreeGrafter"/>
</dbReference>
<dbReference type="SMART" id="SM00220">
    <property type="entry name" value="S_TKc"/>
    <property type="match status" value="1"/>
</dbReference>
<feature type="signal peptide" evidence="30">
    <location>
        <begin position="1"/>
        <end position="20"/>
    </location>
</feature>
<accession>A0AAD9WXV5</accession>
<dbReference type="InterPro" id="IPR001611">
    <property type="entry name" value="Leu-rich_rpt"/>
</dbReference>
<dbReference type="Gene3D" id="3.30.200.20">
    <property type="entry name" value="Phosphorylase Kinase, domain 1"/>
    <property type="match status" value="1"/>
</dbReference>
<dbReference type="SMART" id="SM00369">
    <property type="entry name" value="LRR_TYP"/>
    <property type="match status" value="9"/>
</dbReference>
<dbReference type="InterPro" id="IPR008271">
    <property type="entry name" value="Ser/Thr_kinase_AS"/>
</dbReference>
<evidence type="ECO:0000256" key="5">
    <source>
        <dbReference type="ARBA" id="ARBA00022475"/>
    </source>
</evidence>
<reference evidence="32" key="1">
    <citation type="journal article" date="2023" name="Plant J.">
        <title>Genome sequences and population genomics provide insights into the demographic history, inbreeding, and mutation load of two 'living fossil' tree species of Dipteronia.</title>
        <authorList>
            <person name="Feng Y."/>
            <person name="Comes H.P."/>
            <person name="Chen J."/>
            <person name="Zhu S."/>
            <person name="Lu R."/>
            <person name="Zhang X."/>
            <person name="Li P."/>
            <person name="Qiu J."/>
            <person name="Olsen K.M."/>
            <person name="Qiu Y."/>
        </authorList>
    </citation>
    <scope>NUCLEOTIDE SEQUENCE</scope>
    <source>
        <strain evidence="32">KIB01</strain>
    </source>
</reference>
<dbReference type="FunFam" id="1.10.510.10:FF:000358">
    <property type="entry name" value="Putative leucine-rich repeat receptor-like serine/threonine-protein kinase"/>
    <property type="match status" value="1"/>
</dbReference>
<evidence type="ECO:0000256" key="30">
    <source>
        <dbReference type="SAM" id="SignalP"/>
    </source>
</evidence>
<evidence type="ECO:0000259" key="31">
    <source>
        <dbReference type="PROSITE" id="PS50011"/>
    </source>
</evidence>
<keyword evidence="18 29" id="KW-1133">Transmembrane helix</keyword>
<feature type="domain" description="Protein kinase" evidence="31">
    <location>
        <begin position="656"/>
        <end position="953"/>
    </location>
</feature>
<evidence type="ECO:0000256" key="18">
    <source>
        <dbReference type="ARBA" id="ARBA00022989"/>
    </source>
</evidence>
<evidence type="ECO:0000256" key="9">
    <source>
        <dbReference type="ARBA" id="ARBA00022679"/>
    </source>
</evidence>